<gene>
    <name evidence="13" type="ORF">SAMCFNEI73_pC1693</name>
</gene>
<dbReference type="GO" id="GO:0015920">
    <property type="term" value="P:lipopolysaccharide transport"/>
    <property type="evidence" value="ECO:0007669"/>
    <property type="project" value="TreeGrafter"/>
</dbReference>
<keyword evidence="5" id="KW-0762">Sugar transport</keyword>
<evidence type="ECO:0000256" key="9">
    <source>
        <dbReference type="ARBA" id="ARBA00023047"/>
    </source>
</evidence>
<evidence type="ECO:0000256" key="11">
    <source>
        <dbReference type="RuleBase" id="RU361157"/>
    </source>
</evidence>
<keyword evidence="8 11" id="KW-1133">Transmembrane helix</keyword>
<dbReference type="GO" id="GO:0015774">
    <property type="term" value="P:polysaccharide transport"/>
    <property type="evidence" value="ECO:0007669"/>
    <property type="project" value="UniProtKB-KW"/>
</dbReference>
<dbReference type="PANTHER" id="PTHR30413:SF10">
    <property type="entry name" value="CAPSULE POLYSACCHARIDE EXPORT INNER-MEMBRANE PROTEIN CTRC"/>
    <property type="match status" value="1"/>
</dbReference>
<dbReference type="PANTHER" id="PTHR30413">
    <property type="entry name" value="INNER MEMBRANE TRANSPORT PERMEASE"/>
    <property type="match status" value="1"/>
</dbReference>
<keyword evidence="14" id="KW-1185">Reference proteome</keyword>
<keyword evidence="3 11" id="KW-0813">Transport</keyword>
<feature type="transmembrane region" description="Helical" evidence="11">
    <location>
        <begin position="107"/>
        <end position="128"/>
    </location>
</feature>
<dbReference type="AlphaFoldDB" id="A0A1L3LZ60"/>
<organism evidence="13 14">
    <name type="scientific">Sinorhizobium americanum</name>
    <dbReference type="NCBI Taxonomy" id="194963"/>
    <lineage>
        <taxon>Bacteria</taxon>
        <taxon>Pseudomonadati</taxon>
        <taxon>Pseudomonadota</taxon>
        <taxon>Alphaproteobacteria</taxon>
        <taxon>Hyphomicrobiales</taxon>
        <taxon>Rhizobiaceae</taxon>
        <taxon>Sinorhizobium/Ensifer group</taxon>
        <taxon>Sinorhizobium</taxon>
    </lineage>
</organism>
<comment type="similarity">
    <text evidence="2 11">Belongs to the ABC-2 integral membrane protein family.</text>
</comment>
<evidence type="ECO:0000256" key="10">
    <source>
        <dbReference type="ARBA" id="ARBA00023136"/>
    </source>
</evidence>
<dbReference type="InterPro" id="IPR000412">
    <property type="entry name" value="ABC_2_transport"/>
</dbReference>
<keyword evidence="13" id="KW-0614">Plasmid</keyword>
<feature type="transmembrane region" description="Helical" evidence="11">
    <location>
        <begin position="148"/>
        <end position="170"/>
    </location>
</feature>
<keyword evidence="4 11" id="KW-1003">Cell membrane</keyword>
<feature type="transmembrane region" description="Helical" evidence="11">
    <location>
        <begin position="216"/>
        <end position="233"/>
    </location>
</feature>
<evidence type="ECO:0000313" key="14">
    <source>
        <dbReference type="Proteomes" id="UP000182306"/>
    </source>
</evidence>
<evidence type="ECO:0000256" key="6">
    <source>
        <dbReference type="ARBA" id="ARBA00022692"/>
    </source>
</evidence>
<evidence type="ECO:0000256" key="3">
    <source>
        <dbReference type="ARBA" id="ARBA00022448"/>
    </source>
</evidence>
<evidence type="ECO:0000256" key="1">
    <source>
        <dbReference type="ARBA" id="ARBA00004651"/>
    </source>
</evidence>
<reference evidence="13 14" key="1">
    <citation type="submission" date="2015-10" db="EMBL/GenBank/DDBJ databases">
        <title>Genomic differences between typical nodule nitrogen-fixing rhizobial strains and those coming from bean seeds.</title>
        <authorList>
            <person name="Peralta H."/>
            <person name="Aguilar-Vera A."/>
            <person name="Diaz R."/>
            <person name="Mora Y."/>
            <person name="Martinez-Batallar G."/>
            <person name="Salazar E."/>
            <person name="Vargas-Lagunas C."/>
            <person name="Encarnacion S."/>
            <person name="Girard L."/>
            <person name="Mora J."/>
        </authorList>
    </citation>
    <scope>NUCLEOTIDE SEQUENCE [LARGE SCALE GENOMIC DNA]</scope>
    <source>
        <strain evidence="13 14">CFNEI 73</strain>
        <plasmid evidence="13 14">C</plasmid>
    </source>
</reference>
<protein>
    <recommendedName>
        <fullName evidence="11">Transport permease protein</fullName>
    </recommendedName>
</protein>
<evidence type="ECO:0000313" key="13">
    <source>
        <dbReference type="EMBL" id="APG95397.1"/>
    </source>
</evidence>
<dbReference type="PROSITE" id="PS51012">
    <property type="entry name" value="ABC_TM2"/>
    <property type="match status" value="1"/>
</dbReference>
<comment type="subcellular location">
    <subcellularLocation>
        <location evidence="11">Cell inner membrane</location>
        <topology evidence="11">Multi-pass membrane protein</topology>
    </subcellularLocation>
    <subcellularLocation>
        <location evidence="1">Cell membrane</location>
        <topology evidence="1">Multi-pass membrane protein</topology>
    </subcellularLocation>
</comment>
<evidence type="ECO:0000259" key="12">
    <source>
        <dbReference type="PROSITE" id="PS51012"/>
    </source>
</evidence>
<dbReference type="InterPro" id="IPR047817">
    <property type="entry name" value="ABC2_TM_bact-type"/>
</dbReference>
<name>A0A1L3LZ60_9HYPH</name>
<dbReference type="Pfam" id="PF01061">
    <property type="entry name" value="ABC2_membrane"/>
    <property type="match status" value="1"/>
</dbReference>
<keyword evidence="7" id="KW-0972">Capsule biogenesis/degradation</keyword>
<feature type="transmembrane region" description="Helical" evidence="11">
    <location>
        <begin position="182"/>
        <end position="204"/>
    </location>
</feature>
<feature type="transmembrane region" description="Helical" evidence="11">
    <location>
        <begin position="73"/>
        <end position="95"/>
    </location>
</feature>
<evidence type="ECO:0000256" key="5">
    <source>
        <dbReference type="ARBA" id="ARBA00022597"/>
    </source>
</evidence>
<evidence type="ECO:0000256" key="8">
    <source>
        <dbReference type="ARBA" id="ARBA00022989"/>
    </source>
</evidence>
<dbReference type="Proteomes" id="UP000182306">
    <property type="component" value="Plasmid C"/>
</dbReference>
<feature type="domain" description="ABC transmembrane type-2" evidence="12">
    <location>
        <begin position="72"/>
        <end position="293"/>
    </location>
</feature>
<evidence type="ECO:0000256" key="2">
    <source>
        <dbReference type="ARBA" id="ARBA00007783"/>
    </source>
</evidence>
<dbReference type="KEGG" id="same:SAMCFNEI73_pC1693"/>
<dbReference type="GO" id="GO:0140359">
    <property type="term" value="F:ABC-type transporter activity"/>
    <property type="evidence" value="ECO:0007669"/>
    <property type="project" value="InterPro"/>
</dbReference>
<sequence>MHIVAKAFTLYRECSLQLSCRKSAEAFVFVQSLRKVRKHCSKLPMNTFVQFARSVLAFIVREMATRYGSKPGGYLWAILDPLAHVAVMTAIFTAISRTPALGDSYPLYFGTGYMAFHMYQTMASYVSSAIRANKQILTYPTVAIIDPIVARYILQFMTGIATAIVILLLVISETHRPVDIQWLPIVEATLAASLLGLSIGLVNATMYVRFPMYENIFSLINRPMYLISGVFFLPDAMPPAVQDMVMLNPIAHLVMLFRTGFYPEYHADLLDIGYVYKCCLVLLFAGLALVTKYNVYLRNER</sequence>
<evidence type="ECO:0000256" key="7">
    <source>
        <dbReference type="ARBA" id="ARBA00022903"/>
    </source>
</evidence>
<feature type="transmembrane region" description="Helical" evidence="11">
    <location>
        <begin position="274"/>
        <end position="295"/>
    </location>
</feature>
<accession>A0A1L3LZ60</accession>
<keyword evidence="10 11" id="KW-0472">Membrane</keyword>
<geneLocation type="plasmid" evidence="13 14">
    <name>C</name>
</geneLocation>
<evidence type="ECO:0000256" key="4">
    <source>
        <dbReference type="ARBA" id="ARBA00022475"/>
    </source>
</evidence>
<keyword evidence="9" id="KW-0625">Polysaccharide transport</keyword>
<proteinExistence type="inferred from homology"/>
<dbReference type="InterPro" id="IPR013525">
    <property type="entry name" value="ABC2_TM"/>
</dbReference>
<dbReference type="GO" id="GO:0043190">
    <property type="term" value="C:ATP-binding cassette (ABC) transporter complex"/>
    <property type="evidence" value="ECO:0007669"/>
    <property type="project" value="InterPro"/>
</dbReference>
<dbReference type="PRINTS" id="PR00164">
    <property type="entry name" value="ABC2TRNSPORT"/>
</dbReference>
<keyword evidence="6 11" id="KW-0812">Transmembrane</keyword>
<dbReference type="EMBL" id="CP013110">
    <property type="protein sequence ID" value="APG95397.1"/>
    <property type="molecule type" value="Genomic_DNA"/>
</dbReference>